<proteinExistence type="predicted"/>
<dbReference type="InterPro" id="IPR011047">
    <property type="entry name" value="Quinoprotein_ADH-like_sf"/>
</dbReference>
<dbReference type="SMART" id="SM00564">
    <property type="entry name" value="PQQ"/>
    <property type="match status" value="7"/>
</dbReference>
<accession>A0A1H8FNH4</accession>
<dbReference type="AlphaFoldDB" id="A0A1H8FNH4"/>
<dbReference type="RefSeq" id="WP_092657732.1">
    <property type="nucleotide sequence ID" value="NZ_FOCX01000002.1"/>
</dbReference>
<dbReference type="EMBL" id="FOCX01000002">
    <property type="protein sequence ID" value="SEN32757.1"/>
    <property type="molecule type" value="Genomic_DNA"/>
</dbReference>
<dbReference type="InterPro" id="IPR018391">
    <property type="entry name" value="PQQ_b-propeller_rpt"/>
</dbReference>
<dbReference type="PANTHER" id="PTHR34512">
    <property type="entry name" value="CELL SURFACE PROTEIN"/>
    <property type="match status" value="1"/>
</dbReference>
<dbReference type="InterPro" id="IPR006311">
    <property type="entry name" value="TAT_signal"/>
</dbReference>
<dbReference type="InterPro" id="IPR015943">
    <property type="entry name" value="WD40/YVTN_repeat-like_dom_sf"/>
</dbReference>
<feature type="compositionally biased region" description="Gly residues" evidence="1">
    <location>
        <begin position="33"/>
        <end position="52"/>
    </location>
</feature>
<feature type="domain" description="Pyrrolo-quinoline quinone repeat" evidence="2">
    <location>
        <begin position="293"/>
        <end position="416"/>
    </location>
</feature>
<sequence>MAESPDRRQFLKLSGVTTALALAGCSQTDSGPGEDGGSPPGGIDSGPDGGTTDGSSETQNLTPLTVDESWPSYRADSSNTGHTTNAGPGSDLEVRWTSTDVHARGGFVLAEGTVFVGSYLENAFVAFDAASGREQWRFEPSGPVVASPEYTDGTIVFPTKSGTMYALDAADGTEQWQLSAGRYATPTAVDGTLFVPDEPVLAVDAASGETLWEHSITESPWGYHPVAVADGTVYLSDNEWGLHAIDSESGETVWETTLGEGAAPATGTMPLIDSSGDDSGQRTIYLSNGTQFTAVDAASGEKRWTYETPDPVDQPAALADGTVILLSGAGNMHALDAATGEQQWTKDLFGSLTDPVVADGTVYVMDKDTVLYALDVATGDGQGQFEIDPLGHDSPAIASGVIFVPTNEGVVALQSADAA</sequence>
<keyword evidence="4" id="KW-1185">Reference proteome</keyword>
<reference evidence="4" key="1">
    <citation type="submission" date="2016-10" db="EMBL/GenBank/DDBJ databases">
        <authorList>
            <person name="Varghese N."/>
            <person name="Submissions S."/>
        </authorList>
    </citation>
    <scope>NUCLEOTIDE SEQUENCE [LARGE SCALE GENOMIC DNA]</scope>
    <source>
        <strain evidence="4">IBRC-M 10043</strain>
    </source>
</reference>
<organism evidence="3 4">
    <name type="scientific">Halorientalis persicus</name>
    <dbReference type="NCBI Taxonomy" id="1367881"/>
    <lineage>
        <taxon>Archaea</taxon>
        <taxon>Methanobacteriati</taxon>
        <taxon>Methanobacteriota</taxon>
        <taxon>Stenosarchaea group</taxon>
        <taxon>Halobacteria</taxon>
        <taxon>Halobacteriales</taxon>
        <taxon>Haloarculaceae</taxon>
        <taxon>Halorientalis</taxon>
    </lineage>
</organism>
<dbReference type="SUPFAM" id="SSF50998">
    <property type="entry name" value="Quinoprotein alcohol dehydrogenase-like"/>
    <property type="match status" value="2"/>
</dbReference>
<name>A0A1H8FNH4_9EURY</name>
<evidence type="ECO:0000313" key="3">
    <source>
        <dbReference type="EMBL" id="SEN32757.1"/>
    </source>
</evidence>
<evidence type="ECO:0000313" key="4">
    <source>
        <dbReference type="Proteomes" id="UP000198775"/>
    </source>
</evidence>
<evidence type="ECO:0000256" key="1">
    <source>
        <dbReference type="SAM" id="MobiDB-lite"/>
    </source>
</evidence>
<dbReference type="Pfam" id="PF13360">
    <property type="entry name" value="PQQ_2"/>
    <property type="match status" value="2"/>
</dbReference>
<dbReference type="InterPro" id="IPR019546">
    <property type="entry name" value="TAT_signal_bac_arc"/>
</dbReference>
<dbReference type="PROSITE" id="PS51318">
    <property type="entry name" value="TAT"/>
    <property type="match status" value="1"/>
</dbReference>
<feature type="compositionally biased region" description="Polar residues" evidence="1">
    <location>
        <begin position="75"/>
        <end position="87"/>
    </location>
</feature>
<gene>
    <name evidence="3" type="ORF">SAMN05216388_1002324</name>
</gene>
<dbReference type="NCBIfam" id="TIGR01409">
    <property type="entry name" value="TAT_signal_seq"/>
    <property type="match status" value="1"/>
</dbReference>
<dbReference type="OrthoDB" id="136681at2157"/>
<feature type="domain" description="Pyrrolo-quinoline quinone repeat" evidence="2">
    <location>
        <begin position="95"/>
        <end position="218"/>
    </location>
</feature>
<dbReference type="Gene3D" id="2.130.10.10">
    <property type="entry name" value="YVTN repeat-like/Quinoprotein amine dehydrogenase"/>
    <property type="match status" value="2"/>
</dbReference>
<feature type="region of interest" description="Disordered" evidence="1">
    <location>
        <begin position="23"/>
        <end position="91"/>
    </location>
</feature>
<evidence type="ECO:0000259" key="2">
    <source>
        <dbReference type="Pfam" id="PF13360"/>
    </source>
</evidence>
<dbReference type="PANTHER" id="PTHR34512:SF30">
    <property type="entry name" value="OUTER MEMBRANE PROTEIN ASSEMBLY FACTOR BAMB"/>
    <property type="match status" value="1"/>
</dbReference>
<dbReference type="InterPro" id="IPR002372">
    <property type="entry name" value="PQQ_rpt_dom"/>
</dbReference>
<dbReference type="Proteomes" id="UP000198775">
    <property type="component" value="Unassembled WGS sequence"/>
</dbReference>
<protein>
    <submittedName>
        <fullName evidence="3">Tat (Twin-arginine translocation) pathway signal sequence</fullName>
    </submittedName>
</protein>
<dbReference type="PROSITE" id="PS51257">
    <property type="entry name" value="PROKAR_LIPOPROTEIN"/>
    <property type="match status" value="1"/>
</dbReference>